<proteinExistence type="predicted"/>
<evidence type="ECO:0000259" key="1">
    <source>
        <dbReference type="PROSITE" id="PS50835"/>
    </source>
</evidence>
<name>A0A075P1H0_9ALTE</name>
<dbReference type="SMART" id="SM00089">
    <property type="entry name" value="PKD"/>
    <property type="match status" value="2"/>
</dbReference>
<organism evidence="2 3">
    <name type="scientific">Alteromonas australica</name>
    <dbReference type="NCBI Taxonomy" id="589873"/>
    <lineage>
        <taxon>Bacteria</taxon>
        <taxon>Pseudomonadati</taxon>
        <taxon>Pseudomonadota</taxon>
        <taxon>Gammaproteobacteria</taxon>
        <taxon>Alteromonadales</taxon>
        <taxon>Alteromonadaceae</taxon>
        <taxon>Alteromonas/Salinimonas group</taxon>
        <taxon>Alteromonas</taxon>
    </lineage>
</organism>
<dbReference type="PROSITE" id="PS50835">
    <property type="entry name" value="IG_LIKE"/>
    <property type="match status" value="1"/>
</dbReference>
<gene>
    <name evidence="2" type="ORF">EP13_13455</name>
</gene>
<dbReference type="Proteomes" id="UP000056090">
    <property type="component" value="Chromosome"/>
</dbReference>
<dbReference type="Pfam" id="PF22352">
    <property type="entry name" value="K319L-like_PKD"/>
    <property type="match status" value="2"/>
</dbReference>
<accession>A0A075P1H0</accession>
<dbReference type="InterPro" id="IPR007110">
    <property type="entry name" value="Ig-like_dom"/>
</dbReference>
<dbReference type="PROSITE" id="PS51257">
    <property type="entry name" value="PROKAR_LIPOPROTEIN"/>
    <property type="match status" value="1"/>
</dbReference>
<protein>
    <recommendedName>
        <fullName evidence="1">Ig-like domain-containing protein</fullName>
    </recommendedName>
</protein>
<dbReference type="InterPro" id="IPR022409">
    <property type="entry name" value="PKD/Chitinase_dom"/>
</dbReference>
<dbReference type="PANTHER" id="PTHR46182">
    <property type="entry name" value="FI19480P1"/>
    <property type="match status" value="1"/>
</dbReference>
<reference evidence="2 3" key="1">
    <citation type="submission" date="2014-06" db="EMBL/GenBank/DDBJ databases">
        <title>Genomes of Alteromonas australica, a world apart.</title>
        <authorList>
            <person name="Gonzaga A."/>
            <person name="Lopez-Perez M."/>
            <person name="Rodriguez-Valera F."/>
        </authorList>
    </citation>
    <scope>NUCLEOTIDE SEQUENCE [LARGE SCALE GENOMIC DNA]</scope>
    <source>
        <strain evidence="2 3">H 17</strain>
    </source>
</reference>
<dbReference type="GO" id="GO:0031410">
    <property type="term" value="C:cytoplasmic vesicle"/>
    <property type="evidence" value="ECO:0007669"/>
    <property type="project" value="TreeGrafter"/>
</dbReference>
<dbReference type="RefSeq" id="WP_044057687.1">
    <property type="nucleotide sequence ID" value="NZ_CBCSKJ010000002.1"/>
</dbReference>
<evidence type="ECO:0000313" key="3">
    <source>
        <dbReference type="Proteomes" id="UP000056090"/>
    </source>
</evidence>
<dbReference type="KEGG" id="aal:EP13_13455"/>
<dbReference type="InterPro" id="IPR018247">
    <property type="entry name" value="EF_Hand_1_Ca_BS"/>
</dbReference>
<sequence length="1091" mass="118526">MLVSKKYKKSVIAASLLVALCGCNDDDKKEPVEEIANQAPVVDAGDDITIDELTEVTLVSSVTDEDGDVVTYRWVQVAGATVELTGADTSTVSFTAPDVNPSETLTFELTVTDDDADTSADSVNVTVTHVNASPSVSVAAKVVEEKQAVTLTAVASDDGDVVSYSWQQTQGTEVTLVDADTATLSFDAPSVDQDETLTFSVSVTDDEGVTVSESVNVEVTQKQINLEIAGRVTDSPIVDATVTFFIGDEEVTSSADGQGDYVISLSLDDDDGAQMISVVAQGKDDQSHARLMSILGTADALNQASNDNGLLTKDELFDVNVTNVTTANSALILRENLGEPVVDDEMLAALNLRVSQEEMFALATAIKVAIDKAPANSSLALPEGIEDTLALAQNTDVAAAYLEVVENTQEYEDAYQEIVADPDLIEVSSDSDPISFYVSDYHNPLITHPGSFVQIIDDNSARFTAFDTDVEATLTNDDGKLILRFNEGDYTVSSNTNIVLDGIQYYVPVEYIYHELQYRLLSDKEGILSLEFFSVYTTHYPNGELSDELHNNDPVKQITAISVDNVSEVALNNDSETILSLPVPGILFPSPDDAITAYNRGADIFSFSPQGSGETQLERAGFTWITQPSTVDDGVNELVITFDDGAELRYLQLTNSEGVTLYAVSGTSADGAVNSFKVDAGSEVDSNIKFDIANVPGVYTYAFDGETINEFWWELWPNGKAYSIETADDNGDGAISVDEMLVMYGEWKVTDNGGLSITRNRFEDYSWPGCFGSDAGCYLYNERHWNLFALEGNAYHVTNTHKFDFYTSSGSDGFDGVFDYLTFDNRRISKQIARPVPVPLPDNQYLPMSPPKAYLDLIDPRAFIGSELYGVAQNEVTEYDDVSFTIILNADGTYATASSIKGSAEGEYAVGADNSVLFDEGATGKPTSVETLLYRNDNFVVNLFNEAPAIVFFASSDADDYEALLRDKTSAASFDSIAGTPLALVDVQEDGTWGMAFVEFADGEVNIYTDSRFDEVDATYAFSKNDDGSIDLGGRLYLSLSEGGVHVFVTDEEDAEHNDYNFLFEDIEKAKGFVENINNTLNGEYHYSDYQ</sequence>
<dbReference type="EMBL" id="CP008849">
    <property type="protein sequence ID" value="AIF99613.1"/>
    <property type="molecule type" value="Genomic_DNA"/>
</dbReference>
<feature type="domain" description="Ig-like" evidence="1">
    <location>
        <begin position="134"/>
        <end position="216"/>
    </location>
</feature>
<dbReference type="PANTHER" id="PTHR46182:SF2">
    <property type="entry name" value="FI19480P1"/>
    <property type="match status" value="1"/>
</dbReference>
<dbReference type="GeneID" id="78255910"/>
<dbReference type="InterPro" id="IPR029865">
    <property type="entry name" value="KIAA0319-like"/>
</dbReference>
<dbReference type="eggNOG" id="COG5184">
    <property type="taxonomic scope" value="Bacteria"/>
</dbReference>
<dbReference type="Gene3D" id="2.60.40.3010">
    <property type="match status" value="2"/>
</dbReference>
<dbReference type="CDD" id="cd00146">
    <property type="entry name" value="PKD"/>
    <property type="match status" value="1"/>
</dbReference>
<evidence type="ECO:0000313" key="2">
    <source>
        <dbReference type="EMBL" id="AIF99613.1"/>
    </source>
</evidence>
<dbReference type="PROSITE" id="PS00018">
    <property type="entry name" value="EF_HAND_1"/>
    <property type="match status" value="1"/>
</dbReference>
<dbReference type="GO" id="GO:0016020">
    <property type="term" value="C:membrane"/>
    <property type="evidence" value="ECO:0007669"/>
    <property type="project" value="TreeGrafter"/>
</dbReference>
<keyword evidence="3" id="KW-1185">Reference proteome</keyword>
<dbReference type="AlphaFoldDB" id="A0A075P1H0"/>